<dbReference type="Gene3D" id="3.80.10.10">
    <property type="entry name" value="Ribonuclease Inhibitor"/>
    <property type="match status" value="1"/>
</dbReference>
<dbReference type="VEuPathDB" id="VectorBase:RSAN_035014"/>
<dbReference type="InterPro" id="IPR032675">
    <property type="entry name" value="LRR_dom_sf"/>
</dbReference>
<gene>
    <name evidence="1" type="ORF">HPB52_003648</name>
</gene>
<dbReference type="AlphaFoldDB" id="A0A9D4T515"/>
<dbReference type="SUPFAM" id="SSF52047">
    <property type="entry name" value="RNI-like"/>
    <property type="match status" value="1"/>
</dbReference>
<proteinExistence type="predicted"/>
<dbReference type="EMBL" id="JABSTV010001247">
    <property type="protein sequence ID" value="KAH7971883.1"/>
    <property type="molecule type" value="Genomic_DNA"/>
</dbReference>
<accession>A0A9D4T515</accession>
<name>A0A9D4T515_RHISA</name>
<sequence length="631" mass="70923">MESLLNMAVAAPELKRFAFAPTILRHVTFDPGTDRQTMSRFLQASRDEIVADNKVKDVPLALHVQELRIANCLALSSDIILGCARHCEHLRELCVVNSVVEPAELFVLLSVRLTSVTNLQWSLHDEKWYQSGLNDNATALIRGFTKPEGPSVVTMYVEMVATDRTKCLLKQFLLRCGTLLFLHVHAVLKGLSNVLSTEAFPRVLRFREPALYEILPFMEDLATLKYTNEVDLSPKVHFQMGRQQEPSCPFVRGSVILSNVELQLKPSSTLSKVELAEMPTQRQVLRDFEQVTVYLKANSRAPSHFTEAAAKPEHWSDITRLTLRLTESTGTEFAPAPTAHRGYETPMRQFFETCVSHITELNLTAFHFDVDFDPSVIVASTLTELRALALPPCGANHTNTLETLADGCTLLEHLDVTPSAFRCCLPSSCKACQLPLPFTRQSFGLLQEKTRLRRLSINHTVRIMTPAFLLGCRVEELRFSLDSFNDEELAQCPKAICQLLSANPRLSSLTLVALKVTLSSGFAEALSQIQSLRHLCVLSIASHKYATMKDFFSVLEVRLPRLRSAHVHYACARNIVRRSTWIRQWRPRDVSQPLEGTSPTAQGVCLDDHPCLGRLCCVDTFIGLVRPRNRY</sequence>
<organism evidence="1 2">
    <name type="scientific">Rhipicephalus sanguineus</name>
    <name type="common">Brown dog tick</name>
    <name type="synonym">Ixodes sanguineus</name>
    <dbReference type="NCBI Taxonomy" id="34632"/>
    <lineage>
        <taxon>Eukaryota</taxon>
        <taxon>Metazoa</taxon>
        <taxon>Ecdysozoa</taxon>
        <taxon>Arthropoda</taxon>
        <taxon>Chelicerata</taxon>
        <taxon>Arachnida</taxon>
        <taxon>Acari</taxon>
        <taxon>Parasitiformes</taxon>
        <taxon>Ixodida</taxon>
        <taxon>Ixodoidea</taxon>
        <taxon>Ixodidae</taxon>
        <taxon>Rhipicephalinae</taxon>
        <taxon>Rhipicephalus</taxon>
        <taxon>Rhipicephalus</taxon>
    </lineage>
</organism>
<protein>
    <submittedName>
        <fullName evidence="1">Uncharacterized protein</fullName>
    </submittedName>
</protein>
<dbReference type="Proteomes" id="UP000821837">
    <property type="component" value="Chromosome 11"/>
</dbReference>
<evidence type="ECO:0000313" key="1">
    <source>
        <dbReference type="EMBL" id="KAH7971883.1"/>
    </source>
</evidence>
<reference evidence="1" key="2">
    <citation type="submission" date="2021-09" db="EMBL/GenBank/DDBJ databases">
        <authorList>
            <person name="Jia N."/>
            <person name="Wang J."/>
            <person name="Shi W."/>
            <person name="Du L."/>
            <person name="Sun Y."/>
            <person name="Zhan W."/>
            <person name="Jiang J."/>
            <person name="Wang Q."/>
            <person name="Zhang B."/>
            <person name="Ji P."/>
            <person name="Sakyi L.B."/>
            <person name="Cui X."/>
            <person name="Yuan T."/>
            <person name="Jiang B."/>
            <person name="Yang W."/>
            <person name="Lam T.T.-Y."/>
            <person name="Chang Q."/>
            <person name="Ding S."/>
            <person name="Wang X."/>
            <person name="Zhu J."/>
            <person name="Ruan X."/>
            <person name="Zhao L."/>
            <person name="Wei J."/>
            <person name="Que T."/>
            <person name="Du C."/>
            <person name="Cheng J."/>
            <person name="Dai P."/>
            <person name="Han X."/>
            <person name="Huang E."/>
            <person name="Gao Y."/>
            <person name="Liu J."/>
            <person name="Shao H."/>
            <person name="Ye R."/>
            <person name="Li L."/>
            <person name="Wei W."/>
            <person name="Wang X."/>
            <person name="Wang C."/>
            <person name="Huo Q."/>
            <person name="Li W."/>
            <person name="Guo W."/>
            <person name="Chen H."/>
            <person name="Chen S."/>
            <person name="Zhou L."/>
            <person name="Zhou L."/>
            <person name="Ni X."/>
            <person name="Tian J."/>
            <person name="Zhou Y."/>
            <person name="Sheng Y."/>
            <person name="Liu T."/>
            <person name="Pan Y."/>
            <person name="Xia L."/>
            <person name="Li J."/>
            <person name="Zhao F."/>
            <person name="Cao W."/>
        </authorList>
    </citation>
    <scope>NUCLEOTIDE SEQUENCE</scope>
    <source>
        <strain evidence="1">Rsan-2018</strain>
        <tissue evidence="1">Larvae</tissue>
    </source>
</reference>
<reference evidence="1" key="1">
    <citation type="journal article" date="2020" name="Cell">
        <title>Large-Scale Comparative Analyses of Tick Genomes Elucidate Their Genetic Diversity and Vector Capacities.</title>
        <authorList>
            <consortium name="Tick Genome and Microbiome Consortium (TIGMIC)"/>
            <person name="Jia N."/>
            <person name="Wang J."/>
            <person name="Shi W."/>
            <person name="Du L."/>
            <person name="Sun Y."/>
            <person name="Zhan W."/>
            <person name="Jiang J.F."/>
            <person name="Wang Q."/>
            <person name="Zhang B."/>
            <person name="Ji P."/>
            <person name="Bell-Sakyi L."/>
            <person name="Cui X.M."/>
            <person name="Yuan T.T."/>
            <person name="Jiang B.G."/>
            <person name="Yang W.F."/>
            <person name="Lam T.T."/>
            <person name="Chang Q.C."/>
            <person name="Ding S.J."/>
            <person name="Wang X.J."/>
            <person name="Zhu J.G."/>
            <person name="Ruan X.D."/>
            <person name="Zhao L."/>
            <person name="Wei J.T."/>
            <person name="Ye R.Z."/>
            <person name="Que T.C."/>
            <person name="Du C.H."/>
            <person name="Zhou Y.H."/>
            <person name="Cheng J.X."/>
            <person name="Dai P.F."/>
            <person name="Guo W.B."/>
            <person name="Han X.H."/>
            <person name="Huang E.J."/>
            <person name="Li L.F."/>
            <person name="Wei W."/>
            <person name="Gao Y.C."/>
            <person name="Liu J.Z."/>
            <person name="Shao H.Z."/>
            <person name="Wang X."/>
            <person name="Wang C.C."/>
            <person name="Yang T.C."/>
            <person name="Huo Q.B."/>
            <person name="Li W."/>
            <person name="Chen H.Y."/>
            <person name="Chen S.E."/>
            <person name="Zhou L.G."/>
            <person name="Ni X.B."/>
            <person name="Tian J.H."/>
            <person name="Sheng Y."/>
            <person name="Liu T."/>
            <person name="Pan Y.S."/>
            <person name="Xia L.Y."/>
            <person name="Li J."/>
            <person name="Zhao F."/>
            <person name="Cao W.C."/>
        </authorList>
    </citation>
    <scope>NUCLEOTIDE SEQUENCE</scope>
    <source>
        <strain evidence="1">Rsan-2018</strain>
    </source>
</reference>
<comment type="caution">
    <text evidence="1">The sequence shown here is derived from an EMBL/GenBank/DDBJ whole genome shotgun (WGS) entry which is preliminary data.</text>
</comment>
<keyword evidence="2" id="KW-1185">Reference proteome</keyword>
<evidence type="ECO:0000313" key="2">
    <source>
        <dbReference type="Proteomes" id="UP000821837"/>
    </source>
</evidence>